<organism evidence="4">
    <name type="scientific">Boltenia villosa</name>
    <name type="common">Spiny-headed tunicate</name>
    <name type="synonym">Cynthia villosa</name>
    <dbReference type="NCBI Taxonomy" id="63515"/>
    <lineage>
        <taxon>Eukaryota</taxon>
        <taxon>Metazoa</taxon>
        <taxon>Chordata</taxon>
        <taxon>Tunicata</taxon>
        <taxon>Ascidiacea</taxon>
        <taxon>Stolidobranchia</taxon>
        <taxon>Pyuridae</taxon>
        <taxon>Boltenia</taxon>
    </lineage>
</organism>
<feature type="domain" description="Calcineurin-like phosphoesterase" evidence="3">
    <location>
        <begin position="24"/>
        <end position="147"/>
    </location>
</feature>
<dbReference type="EMBL" id="AF483036">
    <property type="protein sequence ID" value="AAM76116.1"/>
    <property type="molecule type" value="mRNA"/>
</dbReference>
<dbReference type="Gene3D" id="3.60.21.10">
    <property type="match status" value="1"/>
</dbReference>
<feature type="non-terminal residue" evidence="4">
    <location>
        <position position="152"/>
    </location>
</feature>
<dbReference type="GO" id="GO:0008081">
    <property type="term" value="F:phosphoric diester hydrolase activity"/>
    <property type="evidence" value="ECO:0007669"/>
    <property type="project" value="TreeGrafter"/>
</dbReference>
<evidence type="ECO:0000256" key="1">
    <source>
        <dbReference type="ARBA" id="ARBA00022801"/>
    </source>
</evidence>
<keyword evidence="1" id="KW-0378">Hydrolase</keyword>
<dbReference type="PANTHER" id="PTHR10340:SF57">
    <property type="entry name" value="METALLOPHOS DOMAIN-CONTAINING PROTEIN"/>
    <property type="match status" value="1"/>
</dbReference>
<sequence>QFVSGRFGYSNPLAVAKGQNVGAFWHISDHHLDPYYSDDPTDRTKVCPSSYNHPVTSAAGPFGDYRCDSPWKLINSSVHAMKIYKADPDFIIWTGDDTLHTSEQDKYLGEKKVVEIIGNITMLLKDVFPDTKFYAAPGNHDYHPKSQIPPGN</sequence>
<evidence type="ECO:0000259" key="3">
    <source>
        <dbReference type="Pfam" id="PF00149"/>
    </source>
</evidence>
<dbReference type="AlphaFoldDB" id="Q8MVM5"/>
<feature type="non-terminal residue" evidence="4">
    <location>
        <position position="1"/>
    </location>
</feature>
<name>Q8MVM5_BOLVI</name>
<accession>Q8MVM5</accession>
<evidence type="ECO:0000313" key="4">
    <source>
        <dbReference type="EMBL" id="AAM76116.1"/>
    </source>
</evidence>
<dbReference type="PANTHER" id="PTHR10340">
    <property type="entry name" value="SPHINGOMYELIN PHOSPHODIESTERASE"/>
    <property type="match status" value="1"/>
</dbReference>
<evidence type="ECO:0000256" key="2">
    <source>
        <dbReference type="ARBA" id="ARBA00023180"/>
    </source>
</evidence>
<dbReference type="InterPro" id="IPR029052">
    <property type="entry name" value="Metallo-depent_PP-like"/>
</dbReference>
<dbReference type="GO" id="GO:0005615">
    <property type="term" value="C:extracellular space"/>
    <property type="evidence" value="ECO:0007669"/>
    <property type="project" value="TreeGrafter"/>
</dbReference>
<dbReference type="InterPro" id="IPR004843">
    <property type="entry name" value="Calcineurin-like_PHP"/>
</dbReference>
<reference evidence="4" key="1">
    <citation type="journal article" date="2002" name="Development">
        <title>A molecular analysis of ascidian metamorphosis reveals activation of an innate immune response.</title>
        <authorList>
            <person name="Davidson B."/>
            <person name="Swalla B.J."/>
        </authorList>
    </citation>
    <scope>NUCLEOTIDE SEQUENCE</scope>
</reference>
<dbReference type="SUPFAM" id="SSF56300">
    <property type="entry name" value="Metallo-dependent phosphatases"/>
    <property type="match status" value="1"/>
</dbReference>
<protein>
    <submittedName>
        <fullName evidence="4">Acid sphingomyelinase-like phosphodiesterase-like protein</fullName>
    </submittedName>
</protein>
<dbReference type="Pfam" id="PF00149">
    <property type="entry name" value="Metallophos"/>
    <property type="match status" value="1"/>
</dbReference>
<keyword evidence="2" id="KW-0325">Glycoprotein</keyword>
<proteinExistence type="evidence at transcript level"/>
<gene>
    <name evidence="4" type="primary">asml</name>
</gene>